<dbReference type="eggNOG" id="ENOG502Z898">
    <property type="taxonomic scope" value="Bacteria"/>
</dbReference>
<reference evidence="1 2" key="1">
    <citation type="submission" date="2011-01" db="EMBL/GenBank/DDBJ databases">
        <title>Whole genome sequence of Amphibacillus xylinus NBRC 15112.</title>
        <authorList>
            <person name="Nakazawa H."/>
            <person name="Katano Y."/>
            <person name="Nakamura S."/>
            <person name="Sasagawa M."/>
            <person name="Fukada J."/>
            <person name="Arai T."/>
            <person name="Sasakura N."/>
            <person name="Mochizuki D."/>
            <person name="Hosoyama A."/>
            <person name="Harada K."/>
            <person name="Horikawa H."/>
            <person name="Kato Y."/>
            <person name="Harada T."/>
            <person name="Sasaki K."/>
            <person name="Sekiguchi M."/>
            <person name="Hodoyama M."/>
            <person name="Nishiko R."/>
            <person name="Narita H."/>
            <person name="Hanamaki A."/>
            <person name="Hata C."/>
            <person name="Konno Y."/>
            <person name="Niimura Y."/>
            <person name="Yamazaki S."/>
            <person name="Fujita N."/>
        </authorList>
    </citation>
    <scope>NUCLEOTIDE SEQUENCE [LARGE SCALE GENOMIC DNA]</scope>
    <source>
        <strain evidence="2">ATCC 51415 / DSM 6626 / JCM 7361 / LMG 17667 / NBRC 15112 / Ep01</strain>
    </source>
</reference>
<sequence length="281" mass="32948">MKKYKVIILSLFLLIVIYYQLSQLTVATIKYFPLNTEAEFSNVSTTLNLIDQDNQIPKLQWKIQSQHQQDSYLDQNVGLLYENGRLIGIQSKWSQSNDPLSQMTELNAEPDSLYQAISYHYLELHQPSQSITSNYQMTTDQLYVIKQDPLQFFHYPKSLKDQTIASNIDDKINQDLNKNWLDLINHYQIDQDSYYAIPFIDLYRFQDEPLPGLNLDDSKRVIAQIWEGLYKNYILPASQQQTQNEIMPLILLAKDGDHLLILFYDHKGDPEQLMQKINMSE</sequence>
<organism evidence="1 2">
    <name type="scientific">Amphibacillus xylanus (strain ATCC 51415 / DSM 6626 / JCM 7361 / LMG 17667 / NBRC 15112 / Ep01)</name>
    <dbReference type="NCBI Taxonomy" id="698758"/>
    <lineage>
        <taxon>Bacteria</taxon>
        <taxon>Bacillati</taxon>
        <taxon>Bacillota</taxon>
        <taxon>Bacilli</taxon>
        <taxon>Bacillales</taxon>
        <taxon>Bacillaceae</taxon>
        <taxon>Amphibacillus</taxon>
    </lineage>
</organism>
<name>K0J7C4_AMPXN</name>
<dbReference type="EMBL" id="AP012050">
    <property type="protein sequence ID" value="BAM47273.1"/>
    <property type="molecule type" value="Genomic_DNA"/>
</dbReference>
<keyword evidence="2" id="KW-1185">Reference proteome</keyword>
<accession>K0J7C4</accession>
<evidence type="ECO:0000313" key="1">
    <source>
        <dbReference type="EMBL" id="BAM47273.1"/>
    </source>
</evidence>
<dbReference type="HOGENOM" id="CLU_996627_0_0_9"/>
<dbReference type="OrthoDB" id="2959394at2"/>
<proteinExistence type="predicted"/>
<dbReference type="AlphaFoldDB" id="K0J7C4"/>
<evidence type="ECO:0000313" key="2">
    <source>
        <dbReference type="Proteomes" id="UP000006294"/>
    </source>
</evidence>
<gene>
    <name evidence="1" type="ordered locus">AXY_11410</name>
</gene>
<dbReference type="Proteomes" id="UP000006294">
    <property type="component" value="Chromosome"/>
</dbReference>
<dbReference type="STRING" id="698758.AXY_11410"/>
<protein>
    <submittedName>
        <fullName evidence="1">Uncharacterized protein</fullName>
    </submittedName>
</protein>
<dbReference type="RefSeq" id="WP_015009878.1">
    <property type="nucleotide sequence ID" value="NC_018704.1"/>
</dbReference>
<dbReference type="KEGG" id="axl:AXY_11410"/>